<dbReference type="AlphaFoldDB" id="U5I315"/>
<keyword evidence="2" id="KW-0934">Plastid</keyword>
<proteinExistence type="predicted"/>
<organism evidence="2">
    <name type="scientific">Chlamydomonas subcaudata</name>
    <dbReference type="NCBI Taxonomy" id="163303"/>
    <lineage>
        <taxon>Eukaryota</taxon>
        <taxon>Viridiplantae</taxon>
        <taxon>Chlorophyta</taxon>
        <taxon>core chlorophytes</taxon>
        <taxon>Chlorophyceae</taxon>
        <taxon>CS clade</taxon>
        <taxon>Chlamydomonadales</taxon>
        <taxon>Chlamydomonadaceae</taxon>
        <taxon>Chlamydomonas</taxon>
    </lineage>
</organism>
<dbReference type="Pfam" id="PF00961">
    <property type="entry name" value="LAGLIDADG_1"/>
    <property type="match status" value="1"/>
</dbReference>
<evidence type="ECO:0000259" key="1">
    <source>
        <dbReference type="Pfam" id="PF00961"/>
    </source>
</evidence>
<sequence>MKVLPREELIYLAGFIDGDGAIMAQIVRRRDYTFQFQLKLSVQLTQKTSRIHFLQNIKESLGVGYVRRRGEISQVSDYVVTEPQNVYSLLKAVQPFLKLKKKQANLVMHIIELLPRSKDSLPKFYELCVKADHVAELNDSKSRTVTSEAVKAMHGDKVNPLSPP</sequence>
<reference evidence="2" key="1">
    <citation type="journal article" date="2013" name="Mol. Biol. Evol.">
        <title>Reverse Transcription of Spliced psbA mRNA in Chlamydomonas spp. and Its Possible Role in Evolutionary Intron Loss.</title>
        <authorList>
            <person name="Odom O.W."/>
            <person name="Herrin D.L."/>
        </authorList>
    </citation>
    <scope>NUCLEOTIDE SEQUENCE</scope>
</reference>
<feature type="domain" description="Homing endonuclease LAGLIDADG" evidence="1">
    <location>
        <begin position="12"/>
        <end position="102"/>
    </location>
</feature>
<dbReference type="GO" id="GO:0004519">
    <property type="term" value="F:endonuclease activity"/>
    <property type="evidence" value="ECO:0007669"/>
    <property type="project" value="UniProtKB-KW"/>
</dbReference>
<accession>U5I315</accession>
<keyword evidence="2" id="KW-0540">Nuclease</keyword>
<keyword evidence="2" id="KW-0378">Hydrolase</keyword>
<protein>
    <submittedName>
        <fullName evidence="2">LAGLDADG endonuclease</fullName>
    </submittedName>
</protein>
<dbReference type="InterPro" id="IPR027434">
    <property type="entry name" value="Homing_endonucl"/>
</dbReference>
<dbReference type="Gene3D" id="3.10.28.10">
    <property type="entry name" value="Homing endonucleases"/>
    <property type="match status" value="1"/>
</dbReference>
<name>U5I315_CHLSU</name>
<geneLocation type="chloroplast" evidence="2"/>
<evidence type="ECO:0000313" key="2">
    <source>
        <dbReference type="EMBL" id="AFU83024.1"/>
    </source>
</evidence>
<keyword evidence="2" id="KW-0255">Endonuclease</keyword>
<dbReference type="EMBL" id="JQ267356">
    <property type="protein sequence ID" value="AFU83024.1"/>
    <property type="molecule type" value="Genomic_DNA"/>
</dbReference>
<dbReference type="SUPFAM" id="SSF55608">
    <property type="entry name" value="Homing endonucleases"/>
    <property type="match status" value="1"/>
</dbReference>
<dbReference type="InterPro" id="IPR004860">
    <property type="entry name" value="LAGLIDADG_dom"/>
</dbReference>
<keyword evidence="2" id="KW-0150">Chloroplast</keyword>